<dbReference type="GO" id="GO:0004252">
    <property type="term" value="F:serine-type endopeptidase activity"/>
    <property type="evidence" value="ECO:0007669"/>
    <property type="project" value="InterPro"/>
</dbReference>
<evidence type="ECO:0000313" key="10">
    <source>
        <dbReference type="Proteomes" id="UP000094527"/>
    </source>
</evidence>
<keyword evidence="4" id="KW-1015">Disulfide bond</keyword>
<dbReference type="PROSITE" id="PS00134">
    <property type="entry name" value="TRYPSIN_HIS"/>
    <property type="match status" value="1"/>
</dbReference>
<dbReference type="OrthoDB" id="6380398at2759"/>
<dbReference type="PROSITE" id="PS50240">
    <property type="entry name" value="TRYPSIN_DOM"/>
    <property type="match status" value="3"/>
</dbReference>
<accession>A0A1D2N4M7</accession>
<keyword evidence="10" id="KW-1185">Reference proteome</keyword>
<dbReference type="OMA" id="KNRSGVW"/>
<dbReference type="GO" id="GO:0005576">
    <property type="term" value="C:extracellular region"/>
    <property type="evidence" value="ECO:0007669"/>
    <property type="project" value="UniProtKB-SubCell"/>
</dbReference>
<dbReference type="Gene3D" id="2.40.10.10">
    <property type="entry name" value="Trypsin-like serine proteases"/>
    <property type="match status" value="3"/>
</dbReference>
<dbReference type="Pfam" id="PF00089">
    <property type="entry name" value="Trypsin"/>
    <property type="match status" value="3"/>
</dbReference>
<keyword evidence="9" id="KW-0812">Transmembrane</keyword>
<dbReference type="SUPFAM" id="SSF50494">
    <property type="entry name" value="Trypsin-like serine proteases"/>
    <property type="match status" value="3"/>
</dbReference>
<keyword evidence="6" id="KW-0720">Serine protease</keyword>
<feature type="domain" description="Peptidase S1" evidence="8">
    <location>
        <begin position="571"/>
        <end position="801"/>
    </location>
</feature>
<sequence>MEERSLPTMKLLVIFAVFANNYRQTLCAPADAGALRHCGQYTHRDPKIVGGVNAANSEFPWMASFKTKYGHFCSGFVVAETFLISAAHCFHNNPYLDYTSDRFVDLTSLNVTVGEYSLKNQNEATEIVTSLKKIHLHPHYDPKQKQNDIAVLEIADGISKAPEVSPVCLPNEDYSKIITKGTKATVVGWGKLNHSQNYNDWKTKVDQLKKVDVTIWDTETCVDRYKDFLEFPSESFLCAGEKGKESCEGDSGSPLMHLNSEGVWTAIGIVANVAEDIPCDEVNQFERNSRILGGLVAGEAEFPFLASIQNSDGRHFCGATIISNKFLLTSAHCFIDSMFGSEAYKEHQILVGSNDWADKSNASNLFKISKVIIHPQYSYLKPNVENDIAVLKLDRPLQWTPRIKPICLANSAGTDNEVGTIAGWGVRSLKESVADWLRDTTLHKVSLPIWTNAECQTVYRKHRINWNTKASHICAGYQQEDRDTCQGDSGSPLFLTNENGAKVAYGIVSVGEGCGKLPGIYTRKTQSLLCSNYIAFPTEIQCGRRRAGRIINGTVTNAFPWMASIKENDFHSCGATIISSKFLLSAAHCFDTLTSIGQIIEIRTNPLLSKWSITLGEFNMLEEENHEITLPIERLIFNANYNRRHCINDIVLIELRDEIIWTNHIQPICLPQEDVQKYDSAIAAGWGRDFTKNLKHPEDNSRLRFVELAIYDNDKCNHIYQERSLSIQLHQTQMCAGTKYANEAHDTNDGDSGGPLFVNLGGREVVVGITSKGTVESIHPKAPGIYTRVYQFLHFINSHIHSTTLLANNHV</sequence>
<reference evidence="9 10" key="1">
    <citation type="journal article" date="2016" name="Genome Biol. Evol.">
        <title>Gene Family Evolution Reflects Adaptation to Soil Environmental Stressors in the Genome of the Collembolan Orchesella cincta.</title>
        <authorList>
            <person name="Faddeeva-Vakhrusheva A."/>
            <person name="Derks M.F."/>
            <person name="Anvar S.Y."/>
            <person name="Agamennone V."/>
            <person name="Suring W."/>
            <person name="Smit S."/>
            <person name="van Straalen N.M."/>
            <person name="Roelofs D."/>
        </authorList>
    </citation>
    <scope>NUCLEOTIDE SEQUENCE [LARGE SCALE GENOMIC DNA]</scope>
    <source>
        <tissue evidence="9">Mixed pool</tissue>
    </source>
</reference>
<keyword evidence="9" id="KW-0472">Membrane</keyword>
<keyword evidence="6" id="KW-0378">Hydrolase</keyword>
<dbReference type="EMBL" id="LJIJ01000248">
    <property type="protein sequence ID" value="ODM99895.1"/>
    <property type="molecule type" value="Genomic_DNA"/>
</dbReference>
<dbReference type="FunFam" id="2.40.10.10:FF:000054">
    <property type="entry name" value="Complement C1r subcomponent"/>
    <property type="match status" value="1"/>
</dbReference>
<dbReference type="PRINTS" id="PR00722">
    <property type="entry name" value="CHYMOTRYPSIN"/>
</dbReference>
<evidence type="ECO:0000256" key="5">
    <source>
        <dbReference type="ARBA" id="ARBA00023180"/>
    </source>
</evidence>
<evidence type="ECO:0000256" key="2">
    <source>
        <dbReference type="ARBA" id="ARBA00022525"/>
    </source>
</evidence>
<feature type="signal peptide" evidence="7">
    <location>
        <begin position="1"/>
        <end position="27"/>
    </location>
</feature>
<dbReference type="InterPro" id="IPR033116">
    <property type="entry name" value="TRYPSIN_SER"/>
</dbReference>
<keyword evidence="5" id="KW-0325">Glycoprotein</keyword>
<dbReference type="PANTHER" id="PTHR24252:SF7">
    <property type="entry name" value="HYALIN"/>
    <property type="match status" value="1"/>
</dbReference>
<feature type="chain" id="PRO_5008905025" evidence="7">
    <location>
        <begin position="28"/>
        <end position="811"/>
    </location>
</feature>
<dbReference type="InterPro" id="IPR001254">
    <property type="entry name" value="Trypsin_dom"/>
</dbReference>
<dbReference type="InterPro" id="IPR018114">
    <property type="entry name" value="TRYPSIN_HIS"/>
</dbReference>
<dbReference type="Proteomes" id="UP000094527">
    <property type="component" value="Unassembled WGS sequence"/>
</dbReference>
<dbReference type="AlphaFoldDB" id="A0A1D2N4M7"/>
<dbReference type="InterPro" id="IPR043504">
    <property type="entry name" value="Peptidase_S1_PA_chymotrypsin"/>
</dbReference>
<protein>
    <submittedName>
        <fullName evidence="9">Transmembrane protease serine 9</fullName>
    </submittedName>
</protein>
<dbReference type="InterPro" id="IPR001314">
    <property type="entry name" value="Peptidase_S1A"/>
</dbReference>
<comment type="subcellular location">
    <subcellularLocation>
        <location evidence="1">Secreted</location>
    </subcellularLocation>
</comment>
<dbReference type="CDD" id="cd00190">
    <property type="entry name" value="Tryp_SPc"/>
    <property type="match status" value="3"/>
</dbReference>
<keyword evidence="2" id="KW-0964">Secreted</keyword>
<dbReference type="SMART" id="SM00020">
    <property type="entry name" value="Tryp_SPc"/>
    <property type="match status" value="3"/>
</dbReference>
<name>A0A1D2N4M7_ORCCI</name>
<evidence type="ECO:0000256" key="4">
    <source>
        <dbReference type="ARBA" id="ARBA00023157"/>
    </source>
</evidence>
<evidence type="ECO:0000313" key="9">
    <source>
        <dbReference type="EMBL" id="ODM99895.1"/>
    </source>
</evidence>
<feature type="domain" description="Peptidase S1" evidence="8">
    <location>
        <begin position="291"/>
        <end position="567"/>
    </location>
</feature>
<evidence type="ECO:0000259" key="8">
    <source>
        <dbReference type="PROSITE" id="PS50240"/>
    </source>
</evidence>
<dbReference type="STRING" id="48709.A0A1D2N4M7"/>
<organism evidence="9 10">
    <name type="scientific">Orchesella cincta</name>
    <name type="common">Springtail</name>
    <name type="synonym">Podura cincta</name>
    <dbReference type="NCBI Taxonomy" id="48709"/>
    <lineage>
        <taxon>Eukaryota</taxon>
        <taxon>Metazoa</taxon>
        <taxon>Ecdysozoa</taxon>
        <taxon>Arthropoda</taxon>
        <taxon>Hexapoda</taxon>
        <taxon>Collembola</taxon>
        <taxon>Entomobryomorpha</taxon>
        <taxon>Entomobryoidea</taxon>
        <taxon>Orchesellidae</taxon>
        <taxon>Orchesellinae</taxon>
        <taxon>Orchesella</taxon>
    </lineage>
</organism>
<evidence type="ECO:0000256" key="7">
    <source>
        <dbReference type="SAM" id="SignalP"/>
    </source>
</evidence>
<feature type="domain" description="Peptidase S1" evidence="8">
    <location>
        <begin position="48"/>
        <end position="279"/>
    </location>
</feature>
<dbReference type="InterPro" id="IPR009003">
    <property type="entry name" value="Peptidase_S1_PA"/>
</dbReference>
<keyword evidence="3 7" id="KW-0732">Signal</keyword>
<comment type="caution">
    <text evidence="9">The sequence shown here is derived from an EMBL/GenBank/DDBJ whole genome shotgun (WGS) entry which is preliminary data.</text>
</comment>
<evidence type="ECO:0000256" key="6">
    <source>
        <dbReference type="RuleBase" id="RU363034"/>
    </source>
</evidence>
<proteinExistence type="predicted"/>
<dbReference type="FunFam" id="2.40.10.10:FF:000068">
    <property type="entry name" value="transmembrane protease serine 2"/>
    <property type="match status" value="1"/>
</dbReference>
<evidence type="ECO:0000256" key="3">
    <source>
        <dbReference type="ARBA" id="ARBA00022729"/>
    </source>
</evidence>
<gene>
    <name evidence="9" type="ORF">Ocin01_06783</name>
</gene>
<dbReference type="PANTHER" id="PTHR24252">
    <property type="entry name" value="ACROSIN-RELATED"/>
    <property type="match status" value="1"/>
</dbReference>
<evidence type="ECO:0000256" key="1">
    <source>
        <dbReference type="ARBA" id="ARBA00004613"/>
    </source>
</evidence>
<dbReference type="GO" id="GO:0006508">
    <property type="term" value="P:proteolysis"/>
    <property type="evidence" value="ECO:0007669"/>
    <property type="project" value="UniProtKB-KW"/>
</dbReference>
<keyword evidence="6 9" id="KW-0645">Protease</keyword>
<dbReference type="PROSITE" id="PS00135">
    <property type="entry name" value="TRYPSIN_SER"/>
    <property type="match status" value="2"/>
</dbReference>